<gene>
    <name evidence="6" type="ORF">CVT26_011867</name>
</gene>
<dbReference type="InterPro" id="IPR002853">
    <property type="entry name" value="TFIIE_asu"/>
</dbReference>
<evidence type="ECO:0000256" key="1">
    <source>
        <dbReference type="ARBA" id="ARBA00008947"/>
    </source>
</evidence>
<dbReference type="InParanoid" id="A0A409W5H6"/>
<keyword evidence="3" id="KW-0804">Transcription</keyword>
<dbReference type="AlphaFoldDB" id="A0A409W5H6"/>
<dbReference type="Gene3D" id="3.30.40.10">
    <property type="entry name" value="Zinc/RING finger domain, C3HC4 (zinc finger)"/>
    <property type="match status" value="1"/>
</dbReference>
<feature type="region of interest" description="Disordered" evidence="4">
    <location>
        <begin position="488"/>
        <end position="530"/>
    </location>
</feature>
<evidence type="ECO:0000313" key="6">
    <source>
        <dbReference type="EMBL" id="PPQ73747.1"/>
    </source>
</evidence>
<dbReference type="FunCoup" id="A0A409W5H6">
    <property type="interactions" value="331"/>
</dbReference>
<name>A0A409W5H6_9AGAR</name>
<dbReference type="Pfam" id="PF11521">
    <property type="entry name" value="TFIIE-A_C"/>
    <property type="match status" value="1"/>
</dbReference>
<dbReference type="STRING" id="231916.A0A409W5H6"/>
<dbReference type="InterPro" id="IPR013083">
    <property type="entry name" value="Znf_RING/FYVE/PHD"/>
</dbReference>
<dbReference type="PROSITE" id="PS51344">
    <property type="entry name" value="HTH_TFE_IIE"/>
    <property type="match status" value="1"/>
</dbReference>
<reference evidence="6 7" key="1">
    <citation type="journal article" date="2018" name="Evol. Lett.">
        <title>Horizontal gene cluster transfer increased hallucinogenic mushroom diversity.</title>
        <authorList>
            <person name="Reynolds H.T."/>
            <person name="Vijayakumar V."/>
            <person name="Gluck-Thaler E."/>
            <person name="Korotkin H.B."/>
            <person name="Matheny P.B."/>
            <person name="Slot J.C."/>
        </authorList>
    </citation>
    <scope>NUCLEOTIDE SEQUENCE [LARGE SCALE GENOMIC DNA]</scope>
    <source>
        <strain evidence="6 7">SRW20</strain>
    </source>
</reference>
<dbReference type="PANTHER" id="PTHR13097">
    <property type="entry name" value="TRANSCRIPTION INITIATION FACTOR IIE, ALPHA SUBUNIT"/>
    <property type="match status" value="1"/>
</dbReference>
<dbReference type="OrthoDB" id="361102at2759"/>
<dbReference type="EMBL" id="NHYE01005386">
    <property type="protein sequence ID" value="PPQ73747.1"/>
    <property type="molecule type" value="Genomic_DNA"/>
</dbReference>
<sequence>MATKEDQEALRLLVQHVSRAFYEPKYTIIMDQLARHPVLKDDDLAGRMGLQPKELNKVIAVLSNDSLVKIYRQNELKEGAQRSVGKQYYYIDYEHFCNVVKWRIARMRHIIDSNLRNELDNKGYICTQCKQSYSPLEVDKLMDFMKGSFVCEICHGDVVDNENAESVQGSKDRMQRFNQQMRFIREGLQKSEAMVLPAFDVAAWIKNNPSESDKNKAAAASGGLKVAGADGTRKEDEGVGVLMAMDKDESTRRMERDAEAEVKRQQNALPAWHLKSTITGDLTALGVKESAREAAAMAMNGSQLSNDDILKGLGVIGGPSRSQVSGTQAQPIEVASEDVKPVVNVESDLYDQYYASLAASSAGPSTQPTPTGTGMPSSSSNSPDFGQGFSQLNDEDEEEDKKPNIEYLDSLNAYRKRSRSAEDVGAASKVKQPKVESNGLHVNGHANGLLGVNGYGHAPASNEFGQPYANGNGVAPGFGEELQRDEAMQTQEEMYGEGEQAAEPGDDPMVLVNGNPKPYSQVTEEDHDLMTPDEYTAYFDIMQARGG</sequence>
<evidence type="ECO:0000256" key="2">
    <source>
        <dbReference type="ARBA" id="ARBA00023015"/>
    </source>
</evidence>
<dbReference type="InterPro" id="IPR024550">
    <property type="entry name" value="TFIIEa/SarR/Rpc3_HTH_dom"/>
</dbReference>
<feature type="region of interest" description="Disordered" evidence="4">
    <location>
        <begin position="360"/>
        <end position="409"/>
    </location>
</feature>
<dbReference type="SUPFAM" id="SSF57783">
    <property type="entry name" value="Zinc beta-ribbon"/>
    <property type="match status" value="1"/>
</dbReference>
<keyword evidence="7" id="KW-1185">Reference proteome</keyword>
<comment type="similarity">
    <text evidence="1">Belongs to the TFIIE alpha subunit family.</text>
</comment>
<organism evidence="6 7">
    <name type="scientific">Gymnopilus dilepis</name>
    <dbReference type="NCBI Taxonomy" id="231916"/>
    <lineage>
        <taxon>Eukaryota</taxon>
        <taxon>Fungi</taxon>
        <taxon>Dikarya</taxon>
        <taxon>Basidiomycota</taxon>
        <taxon>Agaricomycotina</taxon>
        <taxon>Agaricomycetes</taxon>
        <taxon>Agaricomycetidae</taxon>
        <taxon>Agaricales</taxon>
        <taxon>Agaricineae</taxon>
        <taxon>Hymenogastraceae</taxon>
        <taxon>Gymnopilus</taxon>
    </lineage>
</organism>
<feature type="region of interest" description="Disordered" evidence="4">
    <location>
        <begin position="421"/>
        <end position="440"/>
    </location>
</feature>
<feature type="domain" description="HTH TFE/IIEalpha-type" evidence="5">
    <location>
        <begin position="10"/>
        <end position="101"/>
    </location>
</feature>
<evidence type="ECO:0000313" key="7">
    <source>
        <dbReference type="Proteomes" id="UP000284706"/>
    </source>
</evidence>
<dbReference type="InterPro" id="IPR039997">
    <property type="entry name" value="TFE"/>
</dbReference>
<proteinExistence type="inferred from homology"/>
<dbReference type="GO" id="GO:0005673">
    <property type="term" value="C:transcription factor TFIIE complex"/>
    <property type="evidence" value="ECO:0007669"/>
    <property type="project" value="TreeGrafter"/>
</dbReference>
<evidence type="ECO:0000256" key="3">
    <source>
        <dbReference type="ARBA" id="ARBA00023163"/>
    </source>
</evidence>
<dbReference type="GO" id="GO:0006367">
    <property type="term" value="P:transcription initiation at RNA polymerase II promoter"/>
    <property type="evidence" value="ECO:0007669"/>
    <property type="project" value="InterPro"/>
</dbReference>
<comment type="caution">
    <text evidence="6">The sequence shown here is derived from an EMBL/GenBank/DDBJ whole genome shotgun (WGS) entry which is preliminary data.</text>
</comment>
<feature type="compositionally biased region" description="Low complexity" evidence="4">
    <location>
        <begin position="360"/>
        <end position="383"/>
    </location>
</feature>
<accession>A0A409W5H6</accession>
<dbReference type="Proteomes" id="UP000284706">
    <property type="component" value="Unassembled WGS sequence"/>
</dbReference>
<dbReference type="InterPro" id="IPR017919">
    <property type="entry name" value="TFIIE/TFIIEa_HTH"/>
</dbReference>
<dbReference type="SMART" id="SM00531">
    <property type="entry name" value="TFIIE"/>
    <property type="match status" value="1"/>
</dbReference>
<dbReference type="PANTHER" id="PTHR13097:SF7">
    <property type="entry name" value="GENERAL TRANSCRIPTION FACTOR IIE SUBUNIT 1"/>
    <property type="match status" value="1"/>
</dbReference>
<evidence type="ECO:0000259" key="5">
    <source>
        <dbReference type="PROSITE" id="PS51344"/>
    </source>
</evidence>
<keyword evidence="2" id="KW-0805">Transcription regulation</keyword>
<protein>
    <recommendedName>
        <fullName evidence="5">HTH TFE/IIEalpha-type domain-containing protein</fullName>
    </recommendedName>
</protein>
<evidence type="ECO:0000256" key="4">
    <source>
        <dbReference type="SAM" id="MobiDB-lite"/>
    </source>
</evidence>
<dbReference type="Pfam" id="PF02002">
    <property type="entry name" value="TFIIE_alpha"/>
    <property type="match status" value="1"/>
</dbReference>
<dbReference type="InterPro" id="IPR021600">
    <property type="entry name" value="TFIIE_asu_C"/>
</dbReference>